<protein>
    <recommendedName>
        <fullName evidence="4">Lipoprotein</fullName>
    </recommendedName>
</protein>
<dbReference type="Proteomes" id="UP000759246">
    <property type="component" value="Unassembled WGS sequence"/>
</dbReference>
<gene>
    <name evidence="2" type="ORF">HXK09_02200</name>
</gene>
<sequence length="200" mass="21779">MRTAASRRVLATTATLLVATTLVAGCRPFRIRGHRSSRPGPTATTQAGSAAQAGSTAEISNLPNIPVGQKNQLVDEYNNAQRQQKSSIIDKARALNNMVGAQLVATSPVTINQQRFSLSTNGTISVNKNDKVYQMMSATDFWRLGSDTYDLCVDRDCAYYSSWTVQVEGSGNTLTYVWTMKIDGPEQPTAPIVRRFQVSA</sequence>
<dbReference type="AlphaFoldDB" id="A0A929RQ41"/>
<evidence type="ECO:0008006" key="4">
    <source>
        <dbReference type="Google" id="ProtNLM"/>
    </source>
</evidence>
<evidence type="ECO:0000313" key="2">
    <source>
        <dbReference type="EMBL" id="MBF0965977.1"/>
    </source>
</evidence>
<evidence type="ECO:0000256" key="1">
    <source>
        <dbReference type="SAM" id="MobiDB-lite"/>
    </source>
</evidence>
<feature type="compositionally biased region" description="Low complexity" evidence="1">
    <location>
        <begin position="42"/>
        <end position="57"/>
    </location>
</feature>
<dbReference type="PROSITE" id="PS51257">
    <property type="entry name" value="PROKAR_LIPOPROTEIN"/>
    <property type="match status" value="1"/>
</dbReference>
<proteinExistence type="predicted"/>
<evidence type="ECO:0000313" key="3">
    <source>
        <dbReference type="Proteomes" id="UP000759246"/>
    </source>
</evidence>
<dbReference type="EMBL" id="JABZGF010000030">
    <property type="protein sequence ID" value="MBF0965977.1"/>
    <property type="molecule type" value="Genomic_DNA"/>
</dbReference>
<organism evidence="2 3">
    <name type="scientific">Actinomyces bouchesdurhonensis</name>
    <dbReference type="NCBI Taxonomy" id="1852361"/>
    <lineage>
        <taxon>Bacteria</taxon>
        <taxon>Bacillati</taxon>
        <taxon>Actinomycetota</taxon>
        <taxon>Actinomycetes</taxon>
        <taxon>Actinomycetales</taxon>
        <taxon>Actinomycetaceae</taxon>
        <taxon>Actinomyces</taxon>
    </lineage>
</organism>
<comment type="caution">
    <text evidence="2">The sequence shown here is derived from an EMBL/GenBank/DDBJ whole genome shotgun (WGS) entry which is preliminary data.</text>
</comment>
<accession>A0A929RQ41</accession>
<feature type="region of interest" description="Disordered" evidence="1">
    <location>
        <begin position="31"/>
        <end position="63"/>
    </location>
</feature>
<name>A0A929RQ41_9ACTO</name>
<reference evidence="2" key="1">
    <citation type="submission" date="2020-04" db="EMBL/GenBank/DDBJ databases">
        <title>Deep metagenomics examines the oral microbiome during advanced dental caries in children, revealing novel taxa and co-occurrences with host molecules.</title>
        <authorList>
            <person name="Baker J.L."/>
            <person name="Morton J.T."/>
            <person name="Dinis M."/>
            <person name="Alvarez R."/>
            <person name="Tran N.C."/>
            <person name="Knight R."/>
            <person name="Edlund A."/>
        </authorList>
    </citation>
    <scope>NUCLEOTIDE SEQUENCE</scope>
    <source>
        <strain evidence="2">JCVI_30_bin.13</strain>
    </source>
</reference>